<dbReference type="PANTHER" id="PTHR21281">
    <property type="entry name" value="CYTOCHROME B5 DOMAIN-CONTAINING PROTEIN 1"/>
    <property type="match status" value="1"/>
</dbReference>
<comment type="subcellular location">
    <subcellularLocation>
        <location evidence="1">Cytoplasm</location>
        <location evidence="1">Cytoskeleton</location>
        <location evidence="1">Cilium axoneme</location>
    </subcellularLocation>
</comment>
<dbReference type="Proteomes" id="UP001195483">
    <property type="component" value="Unassembled WGS sequence"/>
</dbReference>
<comment type="caution">
    <text evidence="12">The sequence shown here is derived from an EMBL/GenBank/DDBJ whole genome shotgun (WGS) entry which is preliminary data.</text>
</comment>
<accession>A0AAE0WD85</accession>
<dbReference type="AlphaFoldDB" id="A0AAE0WD85"/>
<dbReference type="SUPFAM" id="SSF55856">
    <property type="entry name" value="Cytochrome b5-like heme/steroid binding domain"/>
    <property type="match status" value="1"/>
</dbReference>
<sequence length="222" mass="25748">MSSIRPKYFTPAEVRVHNTIDDLWVSFLGRVFNLTPLCDRYKGDVLLKPIVQAAGQDISHWFNPKTKSDDGASIRTHIDPLTGCVIPYCPNGRFVHIPPPYPDSNWANDFGRPWWKDDEYLVGILSKKTRTIKIINTLTSQEQTLEVCSEEIMTEILQRYLKYNAHAASYTWKYDGKNLDMNKTLEQNGIEDDDEEFYKLSMNDDTFLRAIHLYFNDDLTEA</sequence>
<comment type="function">
    <text evidence="10">Radial spoke stalk protein that binds heme under oxidizing conditions. Required for the coordinated beating of multiple cilia maybe by functioning in a redox signaling pathway.</text>
</comment>
<dbReference type="InterPro" id="IPR052320">
    <property type="entry name" value="Cytochrome_b5_domain"/>
</dbReference>
<keyword evidence="4" id="KW-0479">Metal-binding</keyword>
<evidence type="ECO:0000256" key="6">
    <source>
        <dbReference type="ARBA" id="ARBA00023212"/>
    </source>
</evidence>
<keyword evidence="3" id="KW-0349">Heme</keyword>
<evidence type="ECO:0000313" key="13">
    <source>
        <dbReference type="Proteomes" id="UP001195483"/>
    </source>
</evidence>
<reference evidence="12" key="3">
    <citation type="submission" date="2023-05" db="EMBL/GenBank/DDBJ databases">
        <authorList>
            <person name="Smith C.H."/>
        </authorList>
    </citation>
    <scope>NUCLEOTIDE SEQUENCE</scope>
    <source>
        <strain evidence="12">CHS0354</strain>
        <tissue evidence="12">Mantle</tissue>
    </source>
</reference>
<name>A0AAE0WD85_9BIVA</name>
<protein>
    <recommendedName>
        <fullName evidence="9">Cytochrome b5 domain-containing protein 1</fullName>
    </recommendedName>
</protein>
<dbReference type="PROSITE" id="PS50255">
    <property type="entry name" value="CYTOCHROME_B5_2"/>
    <property type="match status" value="1"/>
</dbReference>
<evidence type="ECO:0000256" key="3">
    <source>
        <dbReference type="ARBA" id="ARBA00022617"/>
    </source>
</evidence>
<proteinExistence type="inferred from homology"/>
<dbReference type="GO" id="GO:0046872">
    <property type="term" value="F:metal ion binding"/>
    <property type="evidence" value="ECO:0007669"/>
    <property type="project" value="UniProtKB-KW"/>
</dbReference>
<keyword evidence="7" id="KW-0966">Cell projection</keyword>
<evidence type="ECO:0000256" key="8">
    <source>
        <dbReference type="ARBA" id="ARBA00038168"/>
    </source>
</evidence>
<evidence type="ECO:0000256" key="1">
    <source>
        <dbReference type="ARBA" id="ARBA00004430"/>
    </source>
</evidence>
<organism evidence="12 13">
    <name type="scientific">Potamilus streckersoni</name>
    <dbReference type="NCBI Taxonomy" id="2493646"/>
    <lineage>
        <taxon>Eukaryota</taxon>
        <taxon>Metazoa</taxon>
        <taxon>Spiralia</taxon>
        <taxon>Lophotrochozoa</taxon>
        <taxon>Mollusca</taxon>
        <taxon>Bivalvia</taxon>
        <taxon>Autobranchia</taxon>
        <taxon>Heteroconchia</taxon>
        <taxon>Palaeoheterodonta</taxon>
        <taxon>Unionida</taxon>
        <taxon>Unionoidea</taxon>
        <taxon>Unionidae</taxon>
        <taxon>Ambleminae</taxon>
        <taxon>Lampsilini</taxon>
        <taxon>Potamilus</taxon>
    </lineage>
</organism>
<dbReference type="GO" id="GO:0005930">
    <property type="term" value="C:axoneme"/>
    <property type="evidence" value="ECO:0007669"/>
    <property type="project" value="UniProtKB-SubCell"/>
</dbReference>
<keyword evidence="2" id="KW-0963">Cytoplasm</keyword>
<dbReference type="InterPro" id="IPR001199">
    <property type="entry name" value="Cyt_B5-like_heme/steroid-bd"/>
</dbReference>
<keyword evidence="6" id="KW-0206">Cytoskeleton</keyword>
<dbReference type="SMART" id="SM01117">
    <property type="entry name" value="Cyt-b5"/>
    <property type="match status" value="1"/>
</dbReference>
<gene>
    <name evidence="12" type="ORF">CHS0354_006182</name>
</gene>
<dbReference type="EMBL" id="JAEAOA010000433">
    <property type="protein sequence ID" value="KAK3609257.1"/>
    <property type="molecule type" value="Genomic_DNA"/>
</dbReference>
<dbReference type="InterPro" id="IPR036400">
    <property type="entry name" value="Cyt_B5-like_heme/steroid_sf"/>
</dbReference>
<reference evidence="12" key="2">
    <citation type="journal article" date="2021" name="Genome Biol. Evol.">
        <title>Developing a high-quality reference genome for a parasitic bivalve with doubly uniparental inheritance (Bivalvia: Unionida).</title>
        <authorList>
            <person name="Smith C.H."/>
        </authorList>
    </citation>
    <scope>NUCLEOTIDE SEQUENCE</scope>
    <source>
        <strain evidence="12">CHS0354</strain>
        <tissue evidence="12">Mantle</tissue>
    </source>
</reference>
<evidence type="ECO:0000259" key="11">
    <source>
        <dbReference type="PROSITE" id="PS50255"/>
    </source>
</evidence>
<evidence type="ECO:0000256" key="10">
    <source>
        <dbReference type="ARBA" id="ARBA00046139"/>
    </source>
</evidence>
<evidence type="ECO:0000256" key="5">
    <source>
        <dbReference type="ARBA" id="ARBA00023004"/>
    </source>
</evidence>
<evidence type="ECO:0000313" key="12">
    <source>
        <dbReference type="EMBL" id="KAK3609257.1"/>
    </source>
</evidence>
<evidence type="ECO:0000256" key="2">
    <source>
        <dbReference type="ARBA" id="ARBA00022490"/>
    </source>
</evidence>
<dbReference type="PANTHER" id="PTHR21281:SF0">
    <property type="entry name" value="CYTOCHROME B5 DOMAIN-CONTAINING PROTEIN 1"/>
    <property type="match status" value="1"/>
</dbReference>
<dbReference type="Gene3D" id="3.10.120.10">
    <property type="entry name" value="Cytochrome b5-like heme/steroid binding domain"/>
    <property type="match status" value="1"/>
</dbReference>
<evidence type="ECO:0000256" key="4">
    <source>
        <dbReference type="ARBA" id="ARBA00022723"/>
    </source>
</evidence>
<comment type="similarity">
    <text evidence="8">Belongs to the cytochrome b5 family.</text>
</comment>
<keyword evidence="5" id="KW-0408">Iron</keyword>
<dbReference type="Pfam" id="PF00173">
    <property type="entry name" value="Cyt-b5"/>
    <property type="match status" value="1"/>
</dbReference>
<evidence type="ECO:0000256" key="7">
    <source>
        <dbReference type="ARBA" id="ARBA00023273"/>
    </source>
</evidence>
<evidence type="ECO:0000256" key="9">
    <source>
        <dbReference type="ARBA" id="ARBA00040649"/>
    </source>
</evidence>
<keyword evidence="13" id="KW-1185">Reference proteome</keyword>
<feature type="domain" description="Cytochrome b5 heme-binding" evidence="11">
    <location>
        <begin position="6"/>
        <end position="77"/>
    </location>
</feature>
<reference evidence="12" key="1">
    <citation type="journal article" date="2021" name="Genome Biol. Evol.">
        <title>A High-Quality Reference Genome for a Parasitic Bivalve with Doubly Uniparental Inheritance (Bivalvia: Unionida).</title>
        <authorList>
            <person name="Smith C.H."/>
        </authorList>
    </citation>
    <scope>NUCLEOTIDE SEQUENCE</scope>
    <source>
        <strain evidence="12">CHS0354</strain>
    </source>
</reference>